<evidence type="ECO:0000313" key="2">
    <source>
        <dbReference type="EMBL" id="KAL0345548.1"/>
    </source>
</evidence>
<reference evidence="2" key="1">
    <citation type="submission" date="2020-06" db="EMBL/GenBank/DDBJ databases">
        <authorList>
            <person name="Li T."/>
            <person name="Hu X."/>
            <person name="Zhang T."/>
            <person name="Song X."/>
            <person name="Zhang H."/>
            <person name="Dai N."/>
            <person name="Sheng W."/>
            <person name="Hou X."/>
            <person name="Wei L."/>
        </authorList>
    </citation>
    <scope>NUCLEOTIDE SEQUENCE</scope>
    <source>
        <strain evidence="2">G02</strain>
        <tissue evidence="2">Leaf</tissue>
    </source>
</reference>
<dbReference type="Pfam" id="PF13963">
    <property type="entry name" value="Transpos_assoc"/>
    <property type="match status" value="1"/>
</dbReference>
<dbReference type="AlphaFoldDB" id="A0AAW2NRR2"/>
<reference evidence="2" key="2">
    <citation type="journal article" date="2024" name="Plant">
        <title>Genomic evolution and insights into agronomic trait innovations of Sesamum species.</title>
        <authorList>
            <person name="Miao H."/>
            <person name="Wang L."/>
            <person name="Qu L."/>
            <person name="Liu H."/>
            <person name="Sun Y."/>
            <person name="Le M."/>
            <person name="Wang Q."/>
            <person name="Wei S."/>
            <person name="Zheng Y."/>
            <person name="Lin W."/>
            <person name="Duan Y."/>
            <person name="Cao H."/>
            <person name="Xiong S."/>
            <person name="Wang X."/>
            <person name="Wei L."/>
            <person name="Li C."/>
            <person name="Ma Q."/>
            <person name="Ju M."/>
            <person name="Zhao R."/>
            <person name="Li G."/>
            <person name="Mu C."/>
            <person name="Tian Q."/>
            <person name="Mei H."/>
            <person name="Zhang T."/>
            <person name="Gao T."/>
            <person name="Zhang H."/>
        </authorList>
    </citation>
    <scope>NUCLEOTIDE SEQUENCE</scope>
    <source>
        <strain evidence="2">G02</strain>
    </source>
</reference>
<accession>A0AAW2NRR2</accession>
<dbReference type="InterPro" id="IPR029480">
    <property type="entry name" value="Transpos_assoc"/>
</dbReference>
<feature type="domain" description="Transposase-associated" evidence="1">
    <location>
        <begin position="12"/>
        <end position="77"/>
    </location>
</feature>
<gene>
    <name evidence="2" type="ORF">Sradi_4386100</name>
</gene>
<evidence type="ECO:0000259" key="1">
    <source>
        <dbReference type="Pfam" id="PF13963"/>
    </source>
</evidence>
<name>A0AAW2NRR2_SESRA</name>
<organism evidence="2">
    <name type="scientific">Sesamum radiatum</name>
    <name type="common">Black benniseed</name>
    <dbReference type="NCBI Taxonomy" id="300843"/>
    <lineage>
        <taxon>Eukaryota</taxon>
        <taxon>Viridiplantae</taxon>
        <taxon>Streptophyta</taxon>
        <taxon>Embryophyta</taxon>
        <taxon>Tracheophyta</taxon>
        <taxon>Spermatophyta</taxon>
        <taxon>Magnoliopsida</taxon>
        <taxon>eudicotyledons</taxon>
        <taxon>Gunneridae</taxon>
        <taxon>Pentapetalae</taxon>
        <taxon>asterids</taxon>
        <taxon>lamiids</taxon>
        <taxon>Lamiales</taxon>
        <taxon>Pedaliaceae</taxon>
        <taxon>Sesamum</taxon>
    </lineage>
</organism>
<dbReference type="EMBL" id="JACGWJ010000019">
    <property type="protein sequence ID" value="KAL0345548.1"/>
    <property type="molecule type" value="Genomic_DNA"/>
</dbReference>
<comment type="caution">
    <text evidence="2">The sequence shown here is derived from an EMBL/GenBank/DDBJ whole genome shotgun (WGS) entry which is preliminary data.</text>
</comment>
<protein>
    <recommendedName>
        <fullName evidence="1">Transposase-associated domain-containing protein</fullName>
    </recommendedName>
</protein>
<sequence>MYNKNLLGRAGLTLEFEDGIKTFIKWGKDQRGHMDGDKIRCPCRKCKNTKFRTPDEVSYHLCMLGFIPEYYNWTSHGDESVPEYFEAATIPPVSEEQTAAAHVEGNYPHWGDEQHMDWGQRMVLMQLG</sequence>
<proteinExistence type="predicted"/>